<reference evidence="1 2" key="1">
    <citation type="journal article" date="2019" name="Commun. Biol.">
        <title>The bagworm genome reveals a unique fibroin gene that provides high tensile strength.</title>
        <authorList>
            <person name="Kono N."/>
            <person name="Nakamura H."/>
            <person name="Ohtoshi R."/>
            <person name="Tomita M."/>
            <person name="Numata K."/>
            <person name="Arakawa K."/>
        </authorList>
    </citation>
    <scope>NUCLEOTIDE SEQUENCE [LARGE SCALE GENOMIC DNA]</scope>
</reference>
<evidence type="ECO:0000313" key="1">
    <source>
        <dbReference type="EMBL" id="GBP18080.1"/>
    </source>
</evidence>
<accession>A0A4C1TVQ3</accession>
<dbReference type="EMBL" id="BGZK01000093">
    <property type="protein sequence ID" value="GBP18080.1"/>
    <property type="molecule type" value="Genomic_DNA"/>
</dbReference>
<evidence type="ECO:0000313" key="2">
    <source>
        <dbReference type="Proteomes" id="UP000299102"/>
    </source>
</evidence>
<name>A0A4C1TVQ3_EUMVA</name>
<organism evidence="1 2">
    <name type="scientific">Eumeta variegata</name>
    <name type="common">Bagworm moth</name>
    <name type="synonym">Eumeta japonica</name>
    <dbReference type="NCBI Taxonomy" id="151549"/>
    <lineage>
        <taxon>Eukaryota</taxon>
        <taxon>Metazoa</taxon>
        <taxon>Ecdysozoa</taxon>
        <taxon>Arthropoda</taxon>
        <taxon>Hexapoda</taxon>
        <taxon>Insecta</taxon>
        <taxon>Pterygota</taxon>
        <taxon>Neoptera</taxon>
        <taxon>Endopterygota</taxon>
        <taxon>Lepidoptera</taxon>
        <taxon>Glossata</taxon>
        <taxon>Ditrysia</taxon>
        <taxon>Tineoidea</taxon>
        <taxon>Psychidae</taxon>
        <taxon>Oiketicinae</taxon>
        <taxon>Eumeta</taxon>
    </lineage>
</organism>
<comment type="caution">
    <text evidence="1">The sequence shown here is derived from an EMBL/GenBank/DDBJ whole genome shotgun (WGS) entry which is preliminary data.</text>
</comment>
<keyword evidence="2" id="KW-1185">Reference proteome</keyword>
<sequence length="94" mass="10125">MLSPVRLFTLYLSLKSIKSSGKVLHPVPAFSNELTHRGARVGVAAKLGRRFNLVRSPLVVLFPAPRYSLATLDILCGQSSSSVAVGSTLQNNVF</sequence>
<proteinExistence type="predicted"/>
<dbReference type="Proteomes" id="UP000299102">
    <property type="component" value="Unassembled WGS sequence"/>
</dbReference>
<gene>
    <name evidence="1" type="ORF">EVAR_12858_1</name>
</gene>
<dbReference type="AlphaFoldDB" id="A0A4C1TVQ3"/>
<protein>
    <submittedName>
        <fullName evidence="1">Uncharacterized protein</fullName>
    </submittedName>
</protein>